<dbReference type="Proteomes" id="UP001295469">
    <property type="component" value="Chromosome C02"/>
</dbReference>
<sequence length="67" mass="8144">MCFSRRRVGFEFESMEQRAIKVETINLSKEREEKIMFCLIIKWLRRGICGSIIHIFLLYYLNCDMYA</sequence>
<feature type="transmembrane region" description="Helical" evidence="1">
    <location>
        <begin position="43"/>
        <end position="61"/>
    </location>
</feature>
<proteinExistence type="predicted"/>
<dbReference type="EMBL" id="HG994366">
    <property type="protein sequence ID" value="CAF1901201.1"/>
    <property type="molecule type" value="Genomic_DNA"/>
</dbReference>
<keyword evidence="1" id="KW-0812">Transmembrane</keyword>
<keyword evidence="1" id="KW-1133">Transmembrane helix</keyword>
<evidence type="ECO:0000256" key="1">
    <source>
        <dbReference type="SAM" id="Phobius"/>
    </source>
</evidence>
<reference evidence="2" key="1">
    <citation type="submission" date="2021-01" db="EMBL/GenBank/DDBJ databases">
        <authorList>
            <consortium name="Genoscope - CEA"/>
            <person name="William W."/>
        </authorList>
    </citation>
    <scope>NUCLEOTIDE SEQUENCE</scope>
</reference>
<dbReference type="AlphaFoldDB" id="A0A816KEG3"/>
<name>A0A816KEG3_BRANA</name>
<organism evidence="2">
    <name type="scientific">Brassica napus</name>
    <name type="common">Rape</name>
    <dbReference type="NCBI Taxonomy" id="3708"/>
    <lineage>
        <taxon>Eukaryota</taxon>
        <taxon>Viridiplantae</taxon>
        <taxon>Streptophyta</taxon>
        <taxon>Embryophyta</taxon>
        <taxon>Tracheophyta</taxon>
        <taxon>Spermatophyta</taxon>
        <taxon>Magnoliopsida</taxon>
        <taxon>eudicotyledons</taxon>
        <taxon>Gunneridae</taxon>
        <taxon>Pentapetalae</taxon>
        <taxon>rosids</taxon>
        <taxon>malvids</taxon>
        <taxon>Brassicales</taxon>
        <taxon>Brassicaceae</taxon>
        <taxon>Brassiceae</taxon>
        <taxon>Brassica</taxon>
    </lineage>
</organism>
<keyword evidence="1" id="KW-0472">Membrane</keyword>
<evidence type="ECO:0000313" key="2">
    <source>
        <dbReference type="EMBL" id="CAF1901201.1"/>
    </source>
</evidence>
<protein>
    <submittedName>
        <fullName evidence="2">(rape) hypothetical protein</fullName>
    </submittedName>
</protein>
<accession>A0A816KEG3</accession>
<gene>
    <name evidence="2" type="ORF">DARMORV10_C02P21780.1</name>
</gene>